<evidence type="ECO:0000313" key="10">
    <source>
        <dbReference type="EMBL" id="KAK2075386.1"/>
    </source>
</evidence>
<feature type="transmembrane region" description="Helical" evidence="9">
    <location>
        <begin position="394"/>
        <end position="427"/>
    </location>
</feature>
<evidence type="ECO:0000256" key="2">
    <source>
        <dbReference type="ARBA" id="ARBA00008807"/>
    </source>
</evidence>
<feature type="transmembrane region" description="Helical" evidence="9">
    <location>
        <begin position="710"/>
        <end position="731"/>
    </location>
</feature>
<dbReference type="CDD" id="cd00756">
    <property type="entry name" value="MoaE"/>
    <property type="match status" value="1"/>
</dbReference>
<feature type="transmembrane region" description="Helical" evidence="9">
    <location>
        <begin position="543"/>
        <end position="563"/>
    </location>
</feature>
<feature type="transmembrane region" description="Helical" evidence="9">
    <location>
        <begin position="648"/>
        <end position="664"/>
    </location>
</feature>
<evidence type="ECO:0000256" key="3">
    <source>
        <dbReference type="ARBA" id="ARBA00022448"/>
    </source>
</evidence>
<evidence type="ECO:0000256" key="9">
    <source>
        <dbReference type="SAM" id="Phobius"/>
    </source>
</evidence>
<gene>
    <name evidence="10" type="ORF">P8C59_009515</name>
</gene>
<evidence type="ECO:0000256" key="7">
    <source>
        <dbReference type="ARBA" id="ARBA00022989"/>
    </source>
</evidence>
<feature type="transmembrane region" description="Helical" evidence="9">
    <location>
        <begin position="218"/>
        <end position="238"/>
    </location>
</feature>
<feature type="transmembrane region" description="Helical" evidence="9">
    <location>
        <begin position="327"/>
        <end position="345"/>
    </location>
</feature>
<evidence type="ECO:0000256" key="8">
    <source>
        <dbReference type="ARBA" id="ARBA00023136"/>
    </source>
</evidence>
<keyword evidence="5" id="KW-0571">Peptide transport</keyword>
<dbReference type="InterPro" id="IPR003448">
    <property type="entry name" value="Mopterin_biosynth_MoaE"/>
</dbReference>
<dbReference type="SUPFAM" id="SSF54690">
    <property type="entry name" value="Molybdopterin synthase subunit MoaE"/>
    <property type="match status" value="1"/>
</dbReference>
<feature type="transmembrane region" description="Helical" evidence="9">
    <location>
        <begin position="806"/>
        <end position="831"/>
    </location>
</feature>
<dbReference type="GO" id="GO:0015031">
    <property type="term" value="P:protein transport"/>
    <property type="evidence" value="ECO:0007669"/>
    <property type="project" value="UniProtKB-KW"/>
</dbReference>
<keyword evidence="4 9" id="KW-0812">Transmembrane</keyword>
<dbReference type="NCBIfam" id="TIGR00727">
    <property type="entry name" value="ISP4_OPT"/>
    <property type="match status" value="1"/>
</dbReference>
<dbReference type="Pfam" id="PF02391">
    <property type="entry name" value="MoaE"/>
    <property type="match status" value="1"/>
</dbReference>
<feature type="transmembrane region" description="Helical" evidence="9">
    <location>
        <begin position="596"/>
        <end position="616"/>
    </location>
</feature>
<name>A0AAD9IDG6_9PEZI</name>
<protein>
    <submittedName>
        <fullName evidence="10">Uncharacterized protein</fullName>
    </submittedName>
</protein>
<proteinExistence type="inferred from homology"/>
<evidence type="ECO:0000256" key="5">
    <source>
        <dbReference type="ARBA" id="ARBA00022856"/>
    </source>
</evidence>
<keyword evidence="3" id="KW-0813">Transport</keyword>
<evidence type="ECO:0000256" key="6">
    <source>
        <dbReference type="ARBA" id="ARBA00022927"/>
    </source>
</evidence>
<dbReference type="EMBL" id="JAQQPM010000009">
    <property type="protein sequence ID" value="KAK2075386.1"/>
    <property type="molecule type" value="Genomic_DNA"/>
</dbReference>
<keyword evidence="7 9" id="KW-1133">Transmembrane helix</keyword>
<comment type="similarity">
    <text evidence="2">Belongs to the oligopeptide OPT transporter family.</text>
</comment>
<dbReference type="Gene3D" id="3.90.1170.40">
    <property type="entry name" value="Molybdopterin biosynthesis MoaE subunit"/>
    <property type="match status" value="1"/>
</dbReference>
<feature type="transmembrane region" description="Helical" evidence="9">
    <location>
        <begin position="245"/>
        <end position="266"/>
    </location>
</feature>
<dbReference type="InterPro" id="IPR004648">
    <property type="entry name" value="Oligpept_transpt"/>
</dbReference>
<dbReference type="Pfam" id="PF03169">
    <property type="entry name" value="OPT"/>
    <property type="match status" value="1"/>
</dbReference>
<keyword evidence="6" id="KW-0653">Protein transport</keyword>
<dbReference type="InterPro" id="IPR004813">
    <property type="entry name" value="OPT"/>
</dbReference>
<reference evidence="10" key="1">
    <citation type="journal article" date="2023" name="Mol. Plant Microbe Interact.">
        <title>Elucidating the Obligate Nature and Biological Capacity of an Invasive Fungal Corn Pathogen.</title>
        <authorList>
            <person name="MacCready J.S."/>
            <person name="Roggenkamp E.M."/>
            <person name="Gdanetz K."/>
            <person name="Chilvers M.I."/>
        </authorList>
    </citation>
    <scope>NUCLEOTIDE SEQUENCE</scope>
    <source>
        <strain evidence="10">PM02</strain>
    </source>
</reference>
<sequence>MDRVRSPQAGAIVVFAGTTRDNFAGKAVKELQYQAYNKLALRTMMDLAKTTQQKHSLNGIAMVHRLGVVPVGEESILIAVSAPHRQAAWRAGEEALEACKARAEIWKREEFEGDDEGVMAALRFLRRKPGGEIVMPDLDDGSTTTSDMMSTLRQFEKVHHLDPNLPLEELNEIDSTISEANAEKGIEIEQMLIEENSPYPEVRASVRNFDVDLPVNTVRAWCIGMFLCTIGSAVNMLFSLRNPTISLTTVVIQLVAYPLGLGWDLIFPDRHFALFLGHKINLKPGPFNVKEHVLIVVMSNAAYGGGALYATDVIIAQRVWYGQNFGWLWQVFFGITTLCTGYGLAGLARRFLVWPAAMIWPADLVNAALFYTLHDHSPSDPMRTNGWRVGRYKWFLAVFGASFVWYWVPGWLFQGLTWFCWITWIYPDNVVVNQLFGGYSGYGLFPMTLDWTIVSGYVMSPLIPPFHAIANVVGGITVFLVFVSMGIHYSGLWWSAYLPVQSSHAWDNRGREYNVSRILDADSRFDEDKYKAYSPLFLSTQFALAYGLAFAAATAVLVHVGLYHGPDMWKQWGLARQQEDDVHMRLMKKYRDAEDWWYGLLFAVMLGVSFAVVCAYPTGFPWWAYLVCVVLPVVWTIPVGVVQAVTNMQLGLNVLTEFVVGYMLPGRPLAMMMFKTYGYLCMSQALYFIQDLKLGHYMKVPPRVMFWAQLTASVWSAVVQVVVMNWALAAIPAVCTDAQPHQYTCANAKVFYTASVIWGAIGPRRLFSGAAPYGALQWFWLVGALSPAVAWALARRFPRSPWRYVNMPLVLGGVAWIPPATAYIYFCWGLVGALGNGLVRRRYPGWWLQYNYVTSAALDTGLILSTLVVIFALYLSGAAAPQWFGNVGATATLDMTSEAVQSRVPPGETFGPSSWTTHPAFPPCSPSCASLPPVFPVFTEVGTKGPNVSPLSLHRAPS</sequence>
<feature type="transmembrane region" description="Helical" evidence="9">
    <location>
        <begin position="293"/>
        <end position="315"/>
    </location>
</feature>
<evidence type="ECO:0000256" key="1">
    <source>
        <dbReference type="ARBA" id="ARBA00004141"/>
    </source>
</evidence>
<dbReference type="Proteomes" id="UP001217918">
    <property type="component" value="Unassembled WGS sequence"/>
</dbReference>
<accession>A0AAD9IDG6</accession>
<feature type="transmembrane region" description="Helical" evidence="9">
    <location>
        <begin position="775"/>
        <end position="794"/>
    </location>
</feature>
<comment type="caution">
    <text evidence="10">The sequence shown here is derived from an EMBL/GenBank/DDBJ whole genome shotgun (WGS) entry which is preliminary data.</text>
</comment>
<evidence type="ECO:0000313" key="11">
    <source>
        <dbReference type="Proteomes" id="UP001217918"/>
    </source>
</evidence>
<feature type="transmembrane region" description="Helical" evidence="9">
    <location>
        <begin position="851"/>
        <end position="875"/>
    </location>
</feature>
<dbReference type="GO" id="GO:0016020">
    <property type="term" value="C:membrane"/>
    <property type="evidence" value="ECO:0007669"/>
    <property type="project" value="UniProtKB-SubCell"/>
</dbReference>
<organism evidence="10 11">
    <name type="scientific">Phyllachora maydis</name>
    <dbReference type="NCBI Taxonomy" id="1825666"/>
    <lineage>
        <taxon>Eukaryota</taxon>
        <taxon>Fungi</taxon>
        <taxon>Dikarya</taxon>
        <taxon>Ascomycota</taxon>
        <taxon>Pezizomycotina</taxon>
        <taxon>Sordariomycetes</taxon>
        <taxon>Sordariomycetidae</taxon>
        <taxon>Phyllachorales</taxon>
        <taxon>Phyllachoraceae</taxon>
        <taxon>Phyllachora</taxon>
    </lineage>
</organism>
<keyword evidence="11" id="KW-1185">Reference proteome</keyword>
<dbReference type="NCBIfam" id="TIGR00728">
    <property type="entry name" value="OPT_sfam"/>
    <property type="match status" value="1"/>
</dbReference>
<keyword evidence="8 9" id="KW-0472">Membrane</keyword>
<feature type="transmembrane region" description="Helical" evidence="9">
    <location>
        <begin position="351"/>
        <end position="373"/>
    </location>
</feature>
<dbReference type="InterPro" id="IPR036563">
    <property type="entry name" value="MoaE_sf"/>
</dbReference>
<dbReference type="AlphaFoldDB" id="A0AAD9IDG6"/>
<feature type="transmembrane region" description="Helical" evidence="9">
    <location>
        <begin position="622"/>
        <end position="641"/>
    </location>
</feature>
<dbReference type="GO" id="GO:0035673">
    <property type="term" value="F:oligopeptide transmembrane transporter activity"/>
    <property type="evidence" value="ECO:0007669"/>
    <property type="project" value="InterPro"/>
</dbReference>
<dbReference type="PANTHER" id="PTHR22601">
    <property type="entry name" value="ISP4 LIKE PROTEIN"/>
    <property type="match status" value="1"/>
</dbReference>
<feature type="transmembrane region" description="Helical" evidence="9">
    <location>
        <begin position="439"/>
        <end position="459"/>
    </location>
</feature>
<evidence type="ECO:0000256" key="4">
    <source>
        <dbReference type="ARBA" id="ARBA00022692"/>
    </source>
</evidence>
<dbReference type="GO" id="GO:0006777">
    <property type="term" value="P:Mo-molybdopterin cofactor biosynthetic process"/>
    <property type="evidence" value="ECO:0007669"/>
    <property type="project" value="InterPro"/>
</dbReference>
<feature type="transmembrane region" description="Helical" evidence="9">
    <location>
        <begin position="466"/>
        <end position="489"/>
    </location>
</feature>
<comment type="subcellular location">
    <subcellularLocation>
        <location evidence="1">Membrane</location>
        <topology evidence="1">Multi-pass membrane protein</topology>
    </subcellularLocation>
</comment>